<feature type="transmembrane region" description="Helical" evidence="8">
    <location>
        <begin position="368"/>
        <end position="390"/>
    </location>
</feature>
<dbReference type="Gene3D" id="1.10.3720.10">
    <property type="entry name" value="MetI-like"/>
    <property type="match status" value="2"/>
</dbReference>
<evidence type="ECO:0000259" key="9">
    <source>
        <dbReference type="PROSITE" id="PS50928"/>
    </source>
</evidence>
<evidence type="ECO:0000256" key="1">
    <source>
        <dbReference type="ARBA" id="ARBA00004429"/>
    </source>
</evidence>
<dbReference type="InterPro" id="IPR000515">
    <property type="entry name" value="MetI-like"/>
</dbReference>
<feature type="transmembrane region" description="Helical" evidence="8">
    <location>
        <begin position="402"/>
        <end position="423"/>
    </location>
</feature>
<proteinExistence type="inferred from homology"/>
<comment type="similarity">
    <text evidence="8">Belongs to the binding-protein-dependent transport system permease family.</text>
</comment>
<evidence type="ECO:0000256" key="4">
    <source>
        <dbReference type="ARBA" id="ARBA00022519"/>
    </source>
</evidence>
<accession>A0A4R2C4N7</accession>
<feature type="transmembrane region" description="Helical" evidence="8">
    <location>
        <begin position="77"/>
        <end position="98"/>
    </location>
</feature>
<gene>
    <name evidence="10" type="ORF">EV665_1408</name>
</gene>
<keyword evidence="3" id="KW-1003">Cell membrane</keyword>
<keyword evidence="2 8" id="KW-0813">Transport</keyword>
<feature type="domain" description="ABC transmembrane type-1" evidence="9">
    <location>
        <begin position="364"/>
        <end position="558"/>
    </location>
</feature>
<protein>
    <submittedName>
        <fullName evidence="10">Iron(III) transport system permease protein</fullName>
    </submittedName>
</protein>
<feature type="transmembrane region" description="Helical" evidence="8">
    <location>
        <begin position="21"/>
        <end position="43"/>
    </location>
</feature>
<feature type="domain" description="ABC transmembrane type-1" evidence="9">
    <location>
        <begin position="71"/>
        <end position="279"/>
    </location>
</feature>
<feature type="transmembrane region" description="Helical" evidence="8">
    <location>
        <begin position="539"/>
        <end position="565"/>
    </location>
</feature>
<evidence type="ECO:0000256" key="7">
    <source>
        <dbReference type="ARBA" id="ARBA00023136"/>
    </source>
</evidence>
<dbReference type="PANTHER" id="PTHR43357">
    <property type="entry name" value="INNER MEMBRANE ABC TRANSPORTER PERMEASE PROTEIN YDCV"/>
    <property type="match status" value="1"/>
</dbReference>
<keyword evidence="7 8" id="KW-0472">Membrane</keyword>
<dbReference type="PANTHER" id="PTHR43357:SF3">
    <property type="entry name" value="FE(3+)-TRANSPORT SYSTEM PERMEASE PROTEIN FBPB 2"/>
    <property type="match status" value="1"/>
</dbReference>
<evidence type="ECO:0000256" key="6">
    <source>
        <dbReference type="ARBA" id="ARBA00022989"/>
    </source>
</evidence>
<dbReference type="SUPFAM" id="SSF161098">
    <property type="entry name" value="MetI-like"/>
    <property type="match status" value="2"/>
</dbReference>
<evidence type="ECO:0000256" key="8">
    <source>
        <dbReference type="RuleBase" id="RU363032"/>
    </source>
</evidence>
<reference evidence="10 11" key="1">
    <citation type="submission" date="2019-03" db="EMBL/GenBank/DDBJ databases">
        <title>Genomic Encyclopedia of Type Strains, Phase IV (KMG-IV): sequencing the most valuable type-strain genomes for metagenomic binning, comparative biology and taxonomic classification.</title>
        <authorList>
            <person name="Goeker M."/>
        </authorList>
    </citation>
    <scope>NUCLEOTIDE SEQUENCE [LARGE SCALE GENOMIC DNA]</scope>
    <source>
        <strain evidence="10 11">DSM 18401</strain>
    </source>
</reference>
<evidence type="ECO:0000256" key="3">
    <source>
        <dbReference type="ARBA" id="ARBA00022475"/>
    </source>
</evidence>
<evidence type="ECO:0000313" key="10">
    <source>
        <dbReference type="EMBL" id="TCN33524.1"/>
    </source>
</evidence>
<keyword evidence="4" id="KW-0997">Cell inner membrane</keyword>
<keyword evidence="5 8" id="KW-0812">Transmembrane</keyword>
<feature type="transmembrane region" description="Helical" evidence="8">
    <location>
        <begin position="312"/>
        <end position="333"/>
    </location>
</feature>
<dbReference type="EMBL" id="SLVX01000040">
    <property type="protein sequence ID" value="TCN33524.1"/>
    <property type="molecule type" value="Genomic_DNA"/>
</dbReference>
<evidence type="ECO:0000256" key="5">
    <source>
        <dbReference type="ARBA" id="ARBA00022692"/>
    </source>
</evidence>
<dbReference type="CDD" id="cd06261">
    <property type="entry name" value="TM_PBP2"/>
    <property type="match status" value="2"/>
</dbReference>
<sequence>MTAGGYVPLRRSQGTVSLEGAVLILAALYIGVFALFPLTRLLWEAFSAGKSGEPLGLLLDQWKSPSTQRALWHTIEVSVLSVIVSVILGTGIALAIVLTDVRAKALATFTLMLPMLIPPQITALAWVELMAPSSALMSLFGLAAEPGTTNPLYSREGIILVMGIEHAPLVYLAIRAGLNSVPSDLVESARLAGAAPGRVLWSIILPLMVPAILAGITLSFISSIANFGTPAVLGIPGRYPVLTTLIYQRLQGFGASALGETAALSLILAVLAIIGLAIRAWLAGRMASKTDMSSARFQGFSLGVWRMPVSTILWSLLMVISILPLVALFSASISKAIGVPLDFVTATLDHYRLVLSSEAVVRAFSNSFMLAIITSVASISIALPIAYFAAVRQRPFARALEMIADLPYAVPGTVVAIGVILVLLRPLPLIQVSLYGTMGILVFAYLARFLSLGLRPVIAGAELLDKAIDEAGQMAGAHVFRRIRSIILPVLAPAAAAGALLIFMAAFNELTVSALLWSSGNETIGVSIFMFHYEGNSPAANALACLALAVTIGLALIISLFGRYLPEGAIPWRA</sequence>
<feature type="transmembrane region" description="Helical" evidence="8">
    <location>
        <begin position="158"/>
        <end position="178"/>
    </location>
</feature>
<feature type="transmembrane region" description="Helical" evidence="8">
    <location>
        <begin position="429"/>
        <end position="447"/>
    </location>
</feature>
<feature type="transmembrane region" description="Helical" evidence="8">
    <location>
        <begin position="105"/>
        <end position="127"/>
    </location>
</feature>
<dbReference type="GO" id="GO:0055085">
    <property type="term" value="P:transmembrane transport"/>
    <property type="evidence" value="ECO:0007669"/>
    <property type="project" value="InterPro"/>
</dbReference>
<comment type="caution">
    <text evidence="10">The sequence shown here is derived from an EMBL/GenBank/DDBJ whole genome shotgun (WGS) entry which is preliminary data.</text>
</comment>
<dbReference type="Proteomes" id="UP000295351">
    <property type="component" value="Unassembled WGS sequence"/>
</dbReference>
<dbReference type="Pfam" id="PF00528">
    <property type="entry name" value="BPD_transp_1"/>
    <property type="match status" value="2"/>
</dbReference>
<keyword evidence="6 8" id="KW-1133">Transmembrane helix</keyword>
<feature type="transmembrane region" description="Helical" evidence="8">
    <location>
        <begin position="199"/>
        <end position="221"/>
    </location>
</feature>
<feature type="transmembrane region" description="Helical" evidence="8">
    <location>
        <begin position="486"/>
        <end position="507"/>
    </location>
</feature>
<dbReference type="GO" id="GO:0005886">
    <property type="term" value="C:plasma membrane"/>
    <property type="evidence" value="ECO:0007669"/>
    <property type="project" value="UniProtKB-SubCell"/>
</dbReference>
<dbReference type="InterPro" id="IPR035906">
    <property type="entry name" value="MetI-like_sf"/>
</dbReference>
<keyword evidence="11" id="KW-1185">Reference proteome</keyword>
<evidence type="ECO:0000256" key="2">
    <source>
        <dbReference type="ARBA" id="ARBA00022448"/>
    </source>
</evidence>
<dbReference type="RefSeq" id="WP_245507878.1">
    <property type="nucleotide sequence ID" value="NZ_BAABEI010000002.1"/>
</dbReference>
<name>A0A4R2C4N7_SHIGR</name>
<evidence type="ECO:0000313" key="11">
    <source>
        <dbReference type="Proteomes" id="UP000295351"/>
    </source>
</evidence>
<organism evidence="10 11">
    <name type="scientific">Shinella granuli</name>
    <dbReference type="NCBI Taxonomy" id="323621"/>
    <lineage>
        <taxon>Bacteria</taxon>
        <taxon>Pseudomonadati</taxon>
        <taxon>Pseudomonadota</taxon>
        <taxon>Alphaproteobacteria</taxon>
        <taxon>Hyphomicrobiales</taxon>
        <taxon>Rhizobiaceae</taxon>
        <taxon>Shinella</taxon>
    </lineage>
</organism>
<comment type="subcellular location">
    <subcellularLocation>
        <location evidence="1">Cell inner membrane</location>
        <topology evidence="1">Multi-pass membrane protein</topology>
    </subcellularLocation>
    <subcellularLocation>
        <location evidence="8">Cell membrane</location>
        <topology evidence="8">Multi-pass membrane protein</topology>
    </subcellularLocation>
</comment>
<feature type="transmembrane region" description="Helical" evidence="8">
    <location>
        <begin position="262"/>
        <end position="282"/>
    </location>
</feature>
<dbReference type="AlphaFoldDB" id="A0A4R2C4N7"/>
<dbReference type="PROSITE" id="PS50928">
    <property type="entry name" value="ABC_TM1"/>
    <property type="match status" value="2"/>
</dbReference>